<sequence>METRTTQHLDTISRLYEETSPMLLAIFLKANIPEEDARDLVQEVFVKILTIDIILPEGLKGLAITIAYQKRTDWLRHQAYCKRMMTQMRPQTIVEQHELECQQMEQVEQRVVNRMSDKDAWVYKLSRFDNKSTQEIMQITSFSLRGVEGRLYRTRLLVRRTLKAAGF</sequence>
<proteinExistence type="inferred from homology"/>
<dbReference type="SUPFAM" id="SSF88946">
    <property type="entry name" value="Sigma2 domain of RNA polymerase sigma factors"/>
    <property type="match status" value="1"/>
</dbReference>
<comment type="similarity">
    <text evidence="1">Belongs to the sigma-70 factor family. ECF subfamily.</text>
</comment>
<keyword evidence="4" id="KW-0804">Transcription</keyword>
<accession>A0ABV1FM46</accession>
<protein>
    <submittedName>
        <fullName evidence="5">Sigma-70 family RNA polymerase sigma factor</fullName>
    </submittedName>
</protein>
<reference evidence="5 6" key="1">
    <citation type="submission" date="2024-04" db="EMBL/GenBank/DDBJ databases">
        <title>Human intestinal bacterial collection.</title>
        <authorList>
            <person name="Pauvert C."/>
            <person name="Hitch T.C.A."/>
            <person name="Clavel T."/>
        </authorList>
    </citation>
    <scope>NUCLEOTIDE SEQUENCE [LARGE SCALE GENOMIC DNA]</scope>
    <source>
        <strain evidence="5 6">CLA-AA-H145</strain>
    </source>
</reference>
<dbReference type="Gene3D" id="1.10.10.10">
    <property type="entry name" value="Winged helix-like DNA-binding domain superfamily/Winged helix DNA-binding domain"/>
    <property type="match status" value="1"/>
</dbReference>
<keyword evidence="2" id="KW-0805">Transcription regulation</keyword>
<evidence type="ECO:0000313" key="6">
    <source>
        <dbReference type="Proteomes" id="UP001487296"/>
    </source>
</evidence>
<organism evidence="5 6">
    <name type="scientific">Hallella faecis</name>
    <dbReference type="NCBI Taxonomy" id="2841596"/>
    <lineage>
        <taxon>Bacteria</taxon>
        <taxon>Pseudomonadati</taxon>
        <taxon>Bacteroidota</taxon>
        <taxon>Bacteroidia</taxon>
        <taxon>Bacteroidales</taxon>
        <taxon>Prevotellaceae</taxon>
        <taxon>Hallella</taxon>
    </lineage>
</organism>
<comment type="caution">
    <text evidence="5">The sequence shown here is derived from an EMBL/GenBank/DDBJ whole genome shotgun (WGS) entry which is preliminary data.</text>
</comment>
<dbReference type="NCBIfam" id="TIGR02937">
    <property type="entry name" value="sigma70-ECF"/>
    <property type="match status" value="1"/>
</dbReference>
<keyword evidence="6" id="KW-1185">Reference proteome</keyword>
<dbReference type="InterPro" id="IPR013324">
    <property type="entry name" value="RNA_pol_sigma_r3/r4-like"/>
</dbReference>
<evidence type="ECO:0000313" key="5">
    <source>
        <dbReference type="EMBL" id="MEQ2485481.1"/>
    </source>
</evidence>
<dbReference type="Gene3D" id="1.10.1740.10">
    <property type="match status" value="1"/>
</dbReference>
<dbReference type="RefSeq" id="WP_215759069.1">
    <property type="nucleotide sequence ID" value="NZ_JAHKBE010000006.1"/>
</dbReference>
<evidence type="ECO:0000256" key="3">
    <source>
        <dbReference type="ARBA" id="ARBA00023082"/>
    </source>
</evidence>
<dbReference type="InterPro" id="IPR014284">
    <property type="entry name" value="RNA_pol_sigma-70_dom"/>
</dbReference>
<dbReference type="Proteomes" id="UP001487296">
    <property type="component" value="Unassembled WGS sequence"/>
</dbReference>
<dbReference type="SUPFAM" id="SSF88659">
    <property type="entry name" value="Sigma3 and sigma4 domains of RNA polymerase sigma factors"/>
    <property type="match status" value="1"/>
</dbReference>
<dbReference type="InterPro" id="IPR039425">
    <property type="entry name" value="RNA_pol_sigma-70-like"/>
</dbReference>
<name>A0ABV1FM46_9BACT</name>
<evidence type="ECO:0000256" key="4">
    <source>
        <dbReference type="ARBA" id="ARBA00023163"/>
    </source>
</evidence>
<dbReference type="InterPro" id="IPR036388">
    <property type="entry name" value="WH-like_DNA-bd_sf"/>
</dbReference>
<gene>
    <name evidence="5" type="ORF">AAAT34_00255</name>
</gene>
<evidence type="ECO:0000256" key="2">
    <source>
        <dbReference type="ARBA" id="ARBA00023015"/>
    </source>
</evidence>
<dbReference type="PANTHER" id="PTHR43133:SF46">
    <property type="entry name" value="RNA POLYMERASE SIGMA-70 FACTOR ECF SUBFAMILY"/>
    <property type="match status" value="1"/>
</dbReference>
<evidence type="ECO:0000256" key="1">
    <source>
        <dbReference type="ARBA" id="ARBA00010641"/>
    </source>
</evidence>
<dbReference type="InterPro" id="IPR013325">
    <property type="entry name" value="RNA_pol_sigma_r2"/>
</dbReference>
<dbReference type="EMBL" id="JBBNFP010000001">
    <property type="protein sequence ID" value="MEQ2485481.1"/>
    <property type="molecule type" value="Genomic_DNA"/>
</dbReference>
<dbReference type="PANTHER" id="PTHR43133">
    <property type="entry name" value="RNA POLYMERASE ECF-TYPE SIGMA FACTO"/>
    <property type="match status" value="1"/>
</dbReference>
<keyword evidence="3" id="KW-0731">Sigma factor</keyword>